<evidence type="ECO:0000313" key="3">
    <source>
        <dbReference type="Proteomes" id="UP000253908"/>
    </source>
</evidence>
<keyword evidence="3" id="KW-1185">Reference proteome</keyword>
<dbReference type="AlphaFoldDB" id="A0A345PJG5"/>
<feature type="coiled-coil region" evidence="1">
    <location>
        <begin position="37"/>
        <end position="83"/>
    </location>
</feature>
<accession>A0A345PJG5</accession>
<proteinExistence type="predicted"/>
<dbReference type="RefSeq" id="WP_114917432.1">
    <property type="nucleotide sequence ID" value="NZ_CP024848.1"/>
</dbReference>
<dbReference type="EMBL" id="CP024848">
    <property type="protein sequence ID" value="AXI10145.1"/>
    <property type="molecule type" value="Genomic_DNA"/>
</dbReference>
<protein>
    <submittedName>
        <fullName evidence="2">Uncharacterized protein</fullName>
    </submittedName>
</protein>
<gene>
    <name evidence="2" type="ORF">CUC15_14930</name>
</gene>
<evidence type="ECO:0000313" key="2">
    <source>
        <dbReference type="EMBL" id="AXI10145.1"/>
    </source>
</evidence>
<name>A0A345PJG5_9BACI</name>
<sequence>MGTNNNQQEENQFLILDKIGLIGSVIILIGGAISTTAQAISIQLEQEEVEKTNQKEQEKDMLLLDMRNQLLELQQEIKLLKDTRNNRFPS</sequence>
<dbReference type="KEGG" id="ocn:CUC15_14930"/>
<reference evidence="3" key="1">
    <citation type="submission" date="2017-11" db="EMBL/GenBank/DDBJ databases">
        <authorList>
            <person name="Zhu W."/>
        </authorList>
    </citation>
    <scope>NUCLEOTIDE SEQUENCE [LARGE SCALE GENOMIC DNA]</scope>
    <source>
        <strain evidence="3">160</strain>
    </source>
</reference>
<keyword evidence="1" id="KW-0175">Coiled coil</keyword>
<dbReference type="Proteomes" id="UP000253908">
    <property type="component" value="Chromosome"/>
</dbReference>
<organism evidence="2 3">
    <name type="scientific">Oceanobacillus zhaokaii</name>
    <dbReference type="NCBI Taxonomy" id="2052660"/>
    <lineage>
        <taxon>Bacteria</taxon>
        <taxon>Bacillati</taxon>
        <taxon>Bacillota</taxon>
        <taxon>Bacilli</taxon>
        <taxon>Bacillales</taxon>
        <taxon>Bacillaceae</taxon>
        <taxon>Oceanobacillus</taxon>
    </lineage>
</organism>
<evidence type="ECO:0000256" key="1">
    <source>
        <dbReference type="SAM" id="Coils"/>
    </source>
</evidence>